<evidence type="ECO:0000256" key="1">
    <source>
        <dbReference type="ARBA" id="ARBA00023157"/>
    </source>
</evidence>
<feature type="compositionally biased region" description="Basic and acidic residues" evidence="2">
    <location>
        <begin position="236"/>
        <end position="337"/>
    </location>
</feature>
<feature type="region of interest" description="Disordered" evidence="2">
    <location>
        <begin position="223"/>
        <end position="337"/>
    </location>
</feature>
<dbReference type="SMART" id="SM00121">
    <property type="entry name" value="IB"/>
    <property type="match status" value="1"/>
</dbReference>
<dbReference type="Pfam" id="PF00219">
    <property type="entry name" value="IGFBP"/>
    <property type="match status" value="1"/>
</dbReference>
<dbReference type="PANTHER" id="PTHR15428">
    <property type="entry name" value="ENDOTHELIAL CELL-SPECIFIC MOLECULE 1 ESM-1"/>
    <property type="match status" value="1"/>
</dbReference>
<name>A0AAD8YW74_9TELE</name>
<keyword evidence="1" id="KW-1015">Disulfide bond</keyword>
<evidence type="ECO:0000259" key="3">
    <source>
        <dbReference type="PROSITE" id="PS51323"/>
    </source>
</evidence>
<dbReference type="PANTHER" id="PTHR15428:SF0">
    <property type="entry name" value="ENDOTHELIAL CELL-SPECIFIC MOLECULE 1"/>
    <property type="match status" value="1"/>
</dbReference>
<protein>
    <recommendedName>
        <fullName evidence="3">IGFBP N-terminal domain-containing protein</fullName>
    </recommendedName>
</protein>
<dbReference type="GO" id="GO:0005576">
    <property type="term" value="C:extracellular region"/>
    <property type="evidence" value="ECO:0007669"/>
    <property type="project" value="InterPro"/>
</dbReference>
<feature type="domain" description="IGFBP N-terminal" evidence="3">
    <location>
        <begin position="73"/>
        <end position="151"/>
    </location>
</feature>
<dbReference type="Gene3D" id="4.10.40.20">
    <property type="match status" value="1"/>
</dbReference>
<proteinExistence type="predicted"/>
<evidence type="ECO:0000256" key="2">
    <source>
        <dbReference type="SAM" id="MobiDB-lite"/>
    </source>
</evidence>
<accession>A0AAD8YW74</accession>
<dbReference type="EMBL" id="JAROKS010000023">
    <property type="protein sequence ID" value="KAK1788503.1"/>
    <property type="molecule type" value="Genomic_DNA"/>
</dbReference>
<dbReference type="InterPro" id="IPR000867">
    <property type="entry name" value="IGFBP-like"/>
</dbReference>
<gene>
    <name evidence="4" type="ORF">P4O66_016926</name>
</gene>
<evidence type="ECO:0000313" key="5">
    <source>
        <dbReference type="Proteomes" id="UP001239994"/>
    </source>
</evidence>
<dbReference type="AlphaFoldDB" id="A0AAD8YW74"/>
<evidence type="ECO:0000313" key="4">
    <source>
        <dbReference type="EMBL" id="KAK1788503.1"/>
    </source>
</evidence>
<sequence>MCKTNLFKAPSCPTHYCTATEDTSFVLGYSRVVTHPAQSFSGTRRSVMHLFIFAVFLAFELRGAAAWSPSVKYAVNCPERCSAELCGSTQRCRRTVLDDCGCCQVCAAGRGEHCYRTVSGMHGVKCGAGLYCDFYKDEDEYGDEYGICKECMYGTYGVECRKTCTCKAGGLCDRETGACLTFKFLAKMASKLKAQEESKMPGICQVTNVTGRSVELPEVSHMGLSFPEHMSKHPNLRREERRGGHEERRRGGERRGEKVRRREEERGGERGGHEERGRGEEERGRGGERKGERERRGEKVRRREEERGEERGGHEERGDEERGRGEKVRREGEEERG</sequence>
<comment type="caution">
    <text evidence="4">The sequence shown here is derived from an EMBL/GenBank/DDBJ whole genome shotgun (WGS) entry which is preliminary data.</text>
</comment>
<keyword evidence="5" id="KW-1185">Reference proteome</keyword>
<dbReference type="InterPro" id="IPR038850">
    <property type="entry name" value="ESM1"/>
</dbReference>
<reference evidence="4" key="1">
    <citation type="submission" date="2023-03" db="EMBL/GenBank/DDBJ databases">
        <title>Electrophorus voltai genome.</title>
        <authorList>
            <person name="Bian C."/>
        </authorList>
    </citation>
    <scope>NUCLEOTIDE SEQUENCE</scope>
    <source>
        <strain evidence="4">CB-2022</strain>
        <tissue evidence="4">Muscle</tissue>
    </source>
</reference>
<organism evidence="4 5">
    <name type="scientific">Electrophorus voltai</name>
    <dbReference type="NCBI Taxonomy" id="2609070"/>
    <lineage>
        <taxon>Eukaryota</taxon>
        <taxon>Metazoa</taxon>
        <taxon>Chordata</taxon>
        <taxon>Craniata</taxon>
        <taxon>Vertebrata</taxon>
        <taxon>Euteleostomi</taxon>
        <taxon>Actinopterygii</taxon>
        <taxon>Neopterygii</taxon>
        <taxon>Teleostei</taxon>
        <taxon>Ostariophysi</taxon>
        <taxon>Gymnotiformes</taxon>
        <taxon>Gymnotoidei</taxon>
        <taxon>Gymnotidae</taxon>
        <taxon>Electrophorus</taxon>
    </lineage>
</organism>
<dbReference type="PROSITE" id="PS51323">
    <property type="entry name" value="IGFBP_N_2"/>
    <property type="match status" value="1"/>
</dbReference>
<dbReference type="InterPro" id="IPR009030">
    <property type="entry name" value="Growth_fac_rcpt_cys_sf"/>
</dbReference>
<dbReference type="Proteomes" id="UP001239994">
    <property type="component" value="Unassembled WGS sequence"/>
</dbReference>
<dbReference type="SUPFAM" id="SSF57184">
    <property type="entry name" value="Growth factor receptor domain"/>
    <property type="match status" value="1"/>
</dbReference>